<evidence type="ECO:0008006" key="3">
    <source>
        <dbReference type="Google" id="ProtNLM"/>
    </source>
</evidence>
<dbReference type="AlphaFoldDB" id="A0A7J9I111"/>
<accession>A0A7J9I111</accession>
<protein>
    <recommendedName>
        <fullName evidence="3">HD domain-containing protein</fullName>
    </recommendedName>
</protein>
<gene>
    <name evidence="1" type="ORF">Gohar_000536</name>
</gene>
<organism evidence="1 2">
    <name type="scientific">Gossypium harknessii</name>
    <dbReference type="NCBI Taxonomy" id="34285"/>
    <lineage>
        <taxon>Eukaryota</taxon>
        <taxon>Viridiplantae</taxon>
        <taxon>Streptophyta</taxon>
        <taxon>Embryophyta</taxon>
        <taxon>Tracheophyta</taxon>
        <taxon>Spermatophyta</taxon>
        <taxon>Magnoliopsida</taxon>
        <taxon>eudicotyledons</taxon>
        <taxon>Gunneridae</taxon>
        <taxon>Pentapetalae</taxon>
        <taxon>rosids</taxon>
        <taxon>malvids</taxon>
        <taxon>Malvales</taxon>
        <taxon>Malvaceae</taxon>
        <taxon>Malvoideae</taxon>
        <taxon>Gossypium</taxon>
    </lineage>
</organism>
<dbReference type="PANTHER" id="PTHR33594:SF1">
    <property type="entry name" value="HD_PDEASE DOMAIN-CONTAINING PROTEIN"/>
    <property type="match status" value="1"/>
</dbReference>
<name>A0A7J9I111_9ROSI</name>
<evidence type="ECO:0000313" key="2">
    <source>
        <dbReference type="Proteomes" id="UP000593560"/>
    </source>
</evidence>
<dbReference type="SUPFAM" id="SSF109604">
    <property type="entry name" value="HD-domain/PDEase-like"/>
    <property type="match status" value="1"/>
</dbReference>
<dbReference type="EMBL" id="JABFAD010000013">
    <property type="protein sequence ID" value="MBA0815801.1"/>
    <property type="molecule type" value="Genomic_DNA"/>
</dbReference>
<comment type="caution">
    <text evidence="1">The sequence shown here is derived from an EMBL/GenBank/DDBJ whole genome shotgun (WGS) entry which is preliminary data.</text>
</comment>
<sequence>MKKEEQTTVNHFHEKLLKLKDLMKTKAGLRRAEKRHKVMEEFLKQFYAEWDGKA</sequence>
<evidence type="ECO:0000313" key="1">
    <source>
        <dbReference type="EMBL" id="MBA0815801.1"/>
    </source>
</evidence>
<keyword evidence="2" id="KW-1185">Reference proteome</keyword>
<proteinExistence type="predicted"/>
<dbReference type="Proteomes" id="UP000593560">
    <property type="component" value="Unassembled WGS sequence"/>
</dbReference>
<reference evidence="1 2" key="1">
    <citation type="journal article" date="2019" name="Genome Biol. Evol.">
        <title>Insights into the evolution of the New World diploid cottons (Gossypium, subgenus Houzingenia) based on genome sequencing.</title>
        <authorList>
            <person name="Grover C.E."/>
            <person name="Arick M.A. 2nd"/>
            <person name="Thrash A."/>
            <person name="Conover J.L."/>
            <person name="Sanders W.S."/>
            <person name="Peterson D.G."/>
            <person name="Frelichowski J.E."/>
            <person name="Scheffler J.A."/>
            <person name="Scheffler B.E."/>
            <person name="Wendel J.F."/>
        </authorList>
    </citation>
    <scope>NUCLEOTIDE SEQUENCE [LARGE SCALE GENOMIC DNA]</scope>
    <source>
        <strain evidence="1">0</strain>
        <tissue evidence="1">Leaf</tissue>
    </source>
</reference>
<dbReference type="Gene3D" id="1.20.58.1910">
    <property type="match status" value="1"/>
</dbReference>
<dbReference type="PANTHER" id="PTHR33594">
    <property type="entry name" value="SUPERFAMILY HYDROLASE, PUTATIVE (AFU_ORTHOLOGUE AFUA_1G03035)-RELATED"/>
    <property type="match status" value="1"/>
</dbReference>